<reference evidence="3 4" key="1">
    <citation type="submission" date="2016-11" db="EMBL/GenBank/DDBJ databases">
        <title>Paenibacillus species isolates.</title>
        <authorList>
            <person name="Beno S.M."/>
        </authorList>
    </citation>
    <scope>NUCLEOTIDE SEQUENCE [LARGE SCALE GENOMIC DNA]</scope>
    <source>
        <strain evidence="3 4">FSL H7-0433</strain>
    </source>
</reference>
<keyword evidence="4" id="KW-1185">Reference proteome</keyword>
<comment type="caution">
    <text evidence="3">The sequence shown here is derived from an EMBL/GenBank/DDBJ whole genome shotgun (WGS) entry which is preliminary data.</text>
</comment>
<dbReference type="EMBL" id="MPVP01000045">
    <property type="protein sequence ID" value="OMD34949.1"/>
    <property type="molecule type" value="Genomic_DNA"/>
</dbReference>
<dbReference type="InterPro" id="IPR010982">
    <property type="entry name" value="Lambda_DNA-bd_dom_sf"/>
</dbReference>
<dbReference type="InterPro" id="IPR001387">
    <property type="entry name" value="Cro/C1-type_HTH"/>
</dbReference>
<sequence>MAQPKTRLEKLRKLNFLSQKEVAEELGVSQQFYYKIESGKARLNIEMAKSLKGIFHLQTIDELIEEQIEEAV</sequence>
<dbReference type="PROSITE" id="PS50943">
    <property type="entry name" value="HTH_CROC1"/>
    <property type="match status" value="1"/>
</dbReference>
<dbReference type="Proteomes" id="UP000187158">
    <property type="component" value="Unassembled WGS sequence"/>
</dbReference>
<evidence type="ECO:0000313" key="4">
    <source>
        <dbReference type="Proteomes" id="UP000187158"/>
    </source>
</evidence>
<protein>
    <recommendedName>
        <fullName evidence="2">HTH cro/C1-type domain-containing protein</fullName>
    </recommendedName>
</protein>
<dbReference type="PANTHER" id="PTHR46558:SF4">
    <property type="entry name" value="DNA-BIDING PHAGE PROTEIN"/>
    <property type="match status" value="1"/>
</dbReference>
<accession>A0ABX3GTN2</accession>
<dbReference type="Pfam" id="PF01381">
    <property type="entry name" value="HTH_3"/>
    <property type="match status" value="1"/>
</dbReference>
<evidence type="ECO:0000256" key="1">
    <source>
        <dbReference type="ARBA" id="ARBA00023125"/>
    </source>
</evidence>
<feature type="domain" description="HTH cro/C1-type" evidence="2">
    <location>
        <begin position="8"/>
        <end position="63"/>
    </location>
</feature>
<proteinExistence type="predicted"/>
<dbReference type="PANTHER" id="PTHR46558">
    <property type="entry name" value="TRACRIPTIONAL REGULATORY PROTEIN-RELATED-RELATED"/>
    <property type="match status" value="1"/>
</dbReference>
<organism evidence="3 4">
    <name type="scientific">Paenibacillus odorifer</name>
    <dbReference type="NCBI Taxonomy" id="189426"/>
    <lineage>
        <taxon>Bacteria</taxon>
        <taxon>Bacillati</taxon>
        <taxon>Bacillota</taxon>
        <taxon>Bacilli</taxon>
        <taxon>Bacillales</taxon>
        <taxon>Paenibacillaceae</taxon>
        <taxon>Paenibacillus</taxon>
    </lineage>
</organism>
<evidence type="ECO:0000313" key="3">
    <source>
        <dbReference type="EMBL" id="OMD34949.1"/>
    </source>
</evidence>
<gene>
    <name evidence="3" type="ORF">BSO21_10050</name>
</gene>
<dbReference type="CDD" id="cd00093">
    <property type="entry name" value="HTH_XRE"/>
    <property type="match status" value="1"/>
</dbReference>
<dbReference type="SMART" id="SM00530">
    <property type="entry name" value="HTH_XRE"/>
    <property type="match status" value="1"/>
</dbReference>
<dbReference type="RefSeq" id="WP_076218562.1">
    <property type="nucleotide sequence ID" value="NZ_MPVM01000002.1"/>
</dbReference>
<evidence type="ECO:0000259" key="2">
    <source>
        <dbReference type="PROSITE" id="PS50943"/>
    </source>
</evidence>
<dbReference type="Gene3D" id="1.10.260.40">
    <property type="entry name" value="lambda repressor-like DNA-binding domains"/>
    <property type="match status" value="1"/>
</dbReference>
<dbReference type="SUPFAM" id="SSF47413">
    <property type="entry name" value="lambda repressor-like DNA-binding domains"/>
    <property type="match status" value="1"/>
</dbReference>
<name>A0ABX3GTN2_9BACL</name>
<keyword evidence="1" id="KW-0238">DNA-binding</keyword>